<dbReference type="EMBL" id="PUHR01000194">
    <property type="protein sequence ID" value="KAG0659325.1"/>
    <property type="molecule type" value="Genomic_DNA"/>
</dbReference>
<feature type="compositionally biased region" description="Low complexity" evidence="3">
    <location>
        <begin position="279"/>
        <end position="309"/>
    </location>
</feature>
<gene>
    <name evidence="4" type="ORF">C6P45_001867</name>
</gene>
<evidence type="ECO:0000313" key="4">
    <source>
        <dbReference type="EMBL" id="KAG0659325.1"/>
    </source>
</evidence>
<feature type="compositionally biased region" description="Polar residues" evidence="3">
    <location>
        <begin position="467"/>
        <end position="478"/>
    </location>
</feature>
<reference evidence="4 5" key="1">
    <citation type="submission" date="2020-11" db="EMBL/GenBank/DDBJ databases">
        <title>Kefir isolates.</title>
        <authorList>
            <person name="Marcisauskas S."/>
            <person name="Kim Y."/>
            <person name="Blasche S."/>
        </authorList>
    </citation>
    <scope>NUCLEOTIDE SEQUENCE [LARGE SCALE GENOMIC DNA]</scope>
    <source>
        <strain evidence="4 5">OG2</strain>
    </source>
</reference>
<feature type="compositionally biased region" description="Low complexity" evidence="3">
    <location>
        <begin position="144"/>
        <end position="159"/>
    </location>
</feature>
<feature type="compositionally biased region" description="Basic and acidic residues" evidence="3">
    <location>
        <begin position="132"/>
        <end position="143"/>
    </location>
</feature>
<keyword evidence="5" id="KW-1185">Reference proteome</keyword>
<dbReference type="Pfam" id="PF15365">
    <property type="entry name" value="PNRC"/>
    <property type="match status" value="1"/>
</dbReference>
<feature type="compositionally biased region" description="Low complexity" evidence="3">
    <location>
        <begin position="29"/>
        <end position="65"/>
    </location>
</feature>
<feature type="region of interest" description="Disordered" evidence="3">
    <location>
        <begin position="411"/>
        <end position="478"/>
    </location>
</feature>
<dbReference type="GO" id="GO:0000184">
    <property type="term" value="P:nuclear-transcribed mRNA catabolic process, nonsense-mediated decay"/>
    <property type="evidence" value="ECO:0007669"/>
    <property type="project" value="UniProtKB-KW"/>
</dbReference>
<evidence type="ECO:0000256" key="2">
    <source>
        <dbReference type="ARBA" id="ARBA00061292"/>
    </source>
</evidence>
<feature type="region of interest" description="Disordered" evidence="3">
    <location>
        <begin position="210"/>
        <end position="311"/>
    </location>
</feature>
<evidence type="ECO:0008006" key="6">
    <source>
        <dbReference type="Google" id="ProtNLM"/>
    </source>
</evidence>
<protein>
    <recommendedName>
        <fullName evidence="6">Enhancer of mRNA-decapping protein 1</fullName>
    </recommendedName>
</protein>
<dbReference type="InterPro" id="IPR028322">
    <property type="entry name" value="PNRC-like_rgn"/>
</dbReference>
<feature type="compositionally biased region" description="Low complexity" evidence="3">
    <location>
        <begin position="222"/>
        <end position="242"/>
    </location>
</feature>
<evidence type="ECO:0000256" key="3">
    <source>
        <dbReference type="SAM" id="MobiDB-lite"/>
    </source>
</evidence>
<feature type="compositionally biased region" description="Low complexity" evidence="3">
    <location>
        <begin position="73"/>
        <end position="89"/>
    </location>
</feature>
<sequence length="478" mass="52504">MSTDTMYINSSRLLPTRSKNKTSNAMFPRSNSNTSVKNSNNNNKNKNNSGSNSGNNNNNKNGNRTNNKRHSQKVNNNSTNSSNSLPSSSEKSKKLDSLKIPLPQTLPNGEKPNFGSSNSNLDSNTKRRNSHNNKDKTTKDLTKNLKNLLLDNKSGNYKKSSNKRSNSKSPKQSLKNVTSNNNNNSISVNSLKNQNTTPIMTFLTSPINGPGSIPNMNLSDHNISTPSNSSSSTGNTPTPTASQMPRVGSQILTRPGINSGAFNPNNNPGPPQSAQQHYPQGFLQQPQRLQSQPPIQAQFAQQQQQQQQQYGLPVGQHVQPMQNMPSNIQQQQQMSMGNVNPGGPMSQHFQSLGYPFALNNNYRLSSVDGPLMPQQIQLMTPMFNQQNGSQPHLQNNNNNNMNIQQRQNTISPNVTPMSMQPTQISRKPQQTNKVQPLSSSSNSSAKRNKARTTTHTFAGASFATDVPQESNLPKPSFL</sequence>
<dbReference type="OrthoDB" id="4069652at2759"/>
<feature type="compositionally biased region" description="Polar residues" evidence="3">
    <location>
        <begin position="1"/>
        <end position="13"/>
    </location>
</feature>
<evidence type="ECO:0000313" key="5">
    <source>
        <dbReference type="Proteomes" id="UP000750334"/>
    </source>
</evidence>
<feature type="compositionally biased region" description="Polar residues" evidence="3">
    <location>
        <begin position="114"/>
        <end position="123"/>
    </location>
</feature>
<proteinExistence type="inferred from homology"/>
<accession>A0A9P6VYB2</accession>
<feature type="region of interest" description="Disordered" evidence="3">
    <location>
        <begin position="1"/>
        <end position="191"/>
    </location>
</feature>
<feature type="compositionally biased region" description="Polar residues" evidence="3">
    <location>
        <begin position="411"/>
        <end position="437"/>
    </location>
</feature>
<name>A0A9P6VYB2_MAUEX</name>
<comment type="similarity">
    <text evidence="2">Belongs to the EDC family.</text>
</comment>
<evidence type="ECO:0000256" key="1">
    <source>
        <dbReference type="ARBA" id="ARBA00023161"/>
    </source>
</evidence>
<comment type="caution">
    <text evidence="4">The sequence shown here is derived from an EMBL/GenBank/DDBJ whole genome shotgun (WGS) entry which is preliminary data.</text>
</comment>
<keyword evidence="1" id="KW-0866">Nonsense-mediated mRNA decay</keyword>
<feature type="compositionally biased region" description="Low complexity" evidence="3">
    <location>
        <begin position="167"/>
        <end position="191"/>
    </location>
</feature>
<dbReference type="AlphaFoldDB" id="A0A9P6VYB2"/>
<organism evidence="4 5">
    <name type="scientific">Maudiozyma exigua</name>
    <name type="common">Yeast</name>
    <name type="synonym">Kazachstania exigua</name>
    <dbReference type="NCBI Taxonomy" id="34358"/>
    <lineage>
        <taxon>Eukaryota</taxon>
        <taxon>Fungi</taxon>
        <taxon>Dikarya</taxon>
        <taxon>Ascomycota</taxon>
        <taxon>Saccharomycotina</taxon>
        <taxon>Saccharomycetes</taxon>
        <taxon>Saccharomycetales</taxon>
        <taxon>Saccharomycetaceae</taxon>
        <taxon>Maudiozyma</taxon>
    </lineage>
</organism>
<dbReference type="Proteomes" id="UP000750334">
    <property type="component" value="Unassembled WGS sequence"/>
</dbReference>